<protein>
    <submittedName>
        <fullName evidence="1">Uncharacterized protein</fullName>
    </submittedName>
</protein>
<dbReference type="EMBL" id="JDVG02000231">
    <property type="protein sequence ID" value="KFB73378.1"/>
    <property type="molecule type" value="Genomic_DNA"/>
</dbReference>
<proteinExistence type="predicted"/>
<name>A0A080LXB1_9PROT</name>
<evidence type="ECO:0000313" key="2">
    <source>
        <dbReference type="Proteomes" id="UP000020077"/>
    </source>
</evidence>
<dbReference type="Proteomes" id="UP000020077">
    <property type="component" value="Unassembled WGS sequence"/>
</dbReference>
<organism evidence="1 2">
    <name type="scientific">Candidatus Accumulibacter phosphatis</name>
    <dbReference type="NCBI Taxonomy" id="327160"/>
    <lineage>
        <taxon>Bacteria</taxon>
        <taxon>Pseudomonadati</taxon>
        <taxon>Pseudomonadota</taxon>
        <taxon>Betaproteobacteria</taxon>
        <taxon>Candidatus Accumulibacter</taxon>
    </lineage>
</organism>
<gene>
    <name evidence="1" type="ORF">AW09_001359</name>
</gene>
<comment type="caution">
    <text evidence="1">The sequence shown here is derived from an EMBL/GenBank/DDBJ whole genome shotgun (WGS) entry which is preliminary data.</text>
</comment>
<sequence length="31" mass="3346">MNMKLRTLLLGLFLVASATLVRAQSSAMIPV</sequence>
<evidence type="ECO:0000313" key="1">
    <source>
        <dbReference type="EMBL" id="KFB73378.1"/>
    </source>
</evidence>
<accession>A0A080LXB1</accession>
<reference evidence="1 2" key="1">
    <citation type="submission" date="2014-02" db="EMBL/GenBank/DDBJ databases">
        <title>Expanding our view of genomic diversity in Candidatus Accumulibacter clades.</title>
        <authorList>
            <person name="Skennerton C.T."/>
            <person name="Barr J.J."/>
            <person name="Slater F.R."/>
            <person name="Bond P.L."/>
            <person name="Tyson G.W."/>
        </authorList>
    </citation>
    <scope>NUCLEOTIDE SEQUENCE [LARGE SCALE GENOMIC DNA]</scope>
    <source>
        <strain evidence="2">BA-91</strain>
    </source>
</reference>
<dbReference type="AlphaFoldDB" id="A0A080LXB1"/>